<dbReference type="PROSITE" id="PS00194">
    <property type="entry name" value="THIOREDOXIN_1"/>
    <property type="match status" value="1"/>
</dbReference>
<protein>
    <submittedName>
        <fullName evidence="8">Thiol:disulfide interchange protein</fullName>
    </submittedName>
</protein>
<dbReference type="InterPro" id="IPR050553">
    <property type="entry name" value="Thioredoxin_ResA/DsbE_sf"/>
</dbReference>
<proteinExistence type="inferred from homology"/>
<feature type="domain" description="Thioredoxin" evidence="7">
    <location>
        <begin position="49"/>
        <end position="188"/>
    </location>
</feature>
<dbReference type="PROSITE" id="PS51352">
    <property type="entry name" value="THIOREDOXIN_2"/>
    <property type="match status" value="1"/>
</dbReference>
<evidence type="ECO:0000256" key="2">
    <source>
        <dbReference type="ARBA" id="ARBA00007758"/>
    </source>
</evidence>
<dbReference type="EMBL" id="LDJP01000015">
    <property type="protein sequence ID" value="KRG87812.1"/>
    <property type="molecule type" value="Genomic_DNA"/>
</dbReference>
<dbReference type="OrthoDB" id="9799347at2"/>
<comment type="subcellular location">
    <subcellularLocation>
        <location evidence="1">Cell inner membrane</location>
        <topology evidence="1">Single-pass membrane protein</topology>
        <orientation evidence="1">Periplasmic side</orientation>
    </subcellularLocation>
</comment>
<comment type="caution">
    <text evidence="8">The sequence shown here is derived from an EMBL/GenBank/DDBJ whole genome shotgun (WGS) entry which is preliminary data.</text>
</comment>
<dbReference type="Pfam" id="PF08534">
    <property type="entry name" value="Redoxin"/>
    <property type="match status" value="1"/>
</dbReference>
<evidence type="ECO:0000256" key="4">
    <source>
        <dbReference type="ARBA" id="ARBA00023157"/>
    </source>
</evidence>
<dbReference type="InterPro" id="IPR004799">
    <property type="entry name" value="Periplasmic_diS_OxRdtase_DsbE"/>
</dbReference>
<sequence>MSDSNPTPPRRLPPVAVFIGALFFFGLVALMLYGVARSDRPDRDTLPSALIGKPAPSFVLPVLHDPNVKVKSTELLGAPYLLNVWGSWCPTCRDEHPILTRFAETKRVRVIGYNWKDDRADALRWLEQLGNPYMLVLADEEGRTALDWGIAAAPETFLVDDHGIVRWKYSGAITQDVLDRQLIPALKKIEAAGKGKAQR</sequence>
<evidence type="ECO:0000256" key="3">
    <source>
        <dbReference type="ARBA" id="ARBA00022748"/>
    </source>
</evidence>
<dbReference type="InterPro" id="IPR017937">
    <property type="entry name" value="Thioredoxin_CS"/>
</dbReference>
<dbReference type="PANTHER" id="PTHR42852:SF6">
    <property type="entry name" value="THIOL:DISULFIDE INTERCHANGE PROTEIN DSBE"/>
    <property type="match status" value="1"/>
</dbReference>
<gene>
    <name evidence="8" type="ORF">ABB34_03315</name>
</gene>
<keyword evidence="6" id="KW-1133">Transmembrane helix</keyword>
<evidence type="ECO:0000259" key="7">
    <source>
        <dbReference type="PROSITE" id="PS51352"/>
    </source>
</evidence>
<evidence type="ECO:0000313" key="8">
    <source>
        <dbReference type="EMBL" id="KRG87812.1"/>
    </source>
</evidence>
<dbReference type="GO" id="GO:0030288">
    <property type="term" value="C:outer membrane-bounded periplasmic space"/>
    <property type="evidence" value="ECO:0007669"/>
    <property type="project" value="InterPro"/>
</dbReference>
<keyword evidence="3" id="KW-0201">Cytochrome c-type biogenesis</keyword>
<keyword evidence="6" id="KW-0812">Transmembrane</keyword>
<reference evidence="8 9" key="1">
    <citation type="submission" date="2015-05" db="EMBL/GenBank/DDBJ databases">
        <title>Genome sequencing and analysis of members of genus Stenotrophomonas.</title>
        <authorList>
            <person name="Patil P.P."/>
            <person name="Midha S."/>
            <person name="Patil P.B."/>
        </authorList>
    </citation>
    <scope>NUCLEOTIDE SEQUENCE [LARGE SCALE GENOMIC DNA]</scope>
    <source>
        <strain evidence="8 9">JCM 16244</strain>
    </source>
</reference>
<keyword evidence="6" id="KW-0472">Membrane</keyword>
<dbReference type="PANTHER" id="PTHR42852">
    <property type="entry name" value="THIOL:DISULFIDE INTERCHANGE PROTEIN DSBE"/>
    <property type="match status" value="1"/>
</dbReference>
<dbReference type="PATRIC" id="fig|659018.3.peg.535"/>
<dbReference type="Gene3D" id="3.40.30.10">
    <property type="entry name" value="Glutaredoxin"/>
    <property type="match status" value="1"/>
</dbReference>
<name>A0A0R0ECL1_9GAMM</name>
<comment type="similarity">
    <text evidence="2">Belongs to the thioredoxin family. DsbE subfamily.</text>
</comment>
<dbReference type="NCBIfam" id="TIGR00385">
    <property type="entry name" value="dsbE"/>
    <property type="match status" value="1"/>
</dbReference>
<dbReference type="Proteomes" id="UP000050940">
    <property type="component" value="Unassembled WGS sequence"/>
</dbReference>
<dbReference type="GO" id="GO:0015036">
    <property type="term" value="F:disulfide oxidoreductase activity"/>
    <property type="evidence" value="ECO:0007669"/>
    <property type="project" value="InterPro"/>
</dbReference>
<dbReference type="AlphaFoldDB" id="A0A0R0ECL1"/>
<keyword evidence="9" id="KW-1185">Reference proteome</keyword>
<dbReference type="CDD" id="cd03010">
    <property type="entry name" value="TlpA_like_DsbE"/>
    <property type="match status" value="1"/>
</dbReference>
<evidence type="ECO:0000256" key="6">
    <source>
        <dbReference type="SAM" id="Phobius"/>
    </source>
</evidence>
<evidence type="ECO:0000256" key="5">
    <source>
        <dbReference type="ARBA" id="ARBA00023284"/>
    </source>
</evidence>
<keyword evidence="4" id="KW-1015">Disulfide bond</keyword>
<dbReference type="InterPro" id="IPR013766">
    <property type="entry name" value="Thioredoxin_domain"/>
</dbReference>
<dbReference type="STRING" id="659018.ABB34_03315"/>
<dbReference type="InterPro" id="IPR013740">
    <property type="entry name" value="Redoxin"/>
</dbReference>
<keyword evidence="5" id="KW-0676">Redox-active center</keyword>
<feature type="transmembrane region" description="Helical" evidence="6">
    <location>
        <begin position="12"/>
        <end position="33"/>
    </location>
</feature>
<dbReference type="GO" id="GO:0017004">
    <property type="term" value="P:cytochrome complex assembly"/>
    <property type="evidence" value="ECO:0007669"/>
    <property type="project" value="UniProtKB-KW"/>
</dbReference>
<dbReference type="SUPFAM" id="SSF52833">
    <property type="entry name" value="Thioredoxin-like"/>
    <property type="match status" value="1"/>
</dbReference>
<evidence type="ECO:0000313" key="9">
    <source>
        <dbReference type="Proteomes" id="UP000050940"/>
    </source>
</evidence>
<dbReference type="InterPro" id="IPR036249">
    <property type="entry name" value="Thioredoxin-like_sf"/>
</dbReference>
<dbReference type="GO" id="GO:0005886">
    <property type="term" value="C:plasma membrane"/>
    <property type="evidence" value="ECO:0007669"/>
    <property type="project" value="UniProtKB-SubCell"/>
</dbReference>
<accession>A0A0R0ECL1</accession>
<organism evidence="8 9">
    <name type="scientific">Stenotrophomonas daejeonensis</name>
    <dbReference type="NCBI Taxonomy" id="659018"/>
    <lineage>
        <taxon>Bacteria</taxon>
        <taxon>Pseudomonadati</taxon>
        <taxon>Pseudomonadota</taxon>
        <taxon>Gammaproteobacteria</taxon>
        <taxon>Lysobacterales</taxon>
        <taxon>Lysobacteraceae</taxon>
        <taxon>Stenotrophomonas</taxon>
    </lineage>
</organism>
<evidence type="ECO:0000256" key="1">
    <source>
        <dbReference type="ARBA" id="ARBA00004383"/>
    </source>
</evidence>
<dbReference type="RefSeq" id="WP_057639831.1">
    <property type="nucleotide sequence ID" value="NZ_LDJP01000015.1"/>
</dbReference>